<reference evidence="2 3" key="1">
    <citation type="journal article" date="2018" name="BMC Genomics">
        <title>Genomic comparison of Trypanosoma conorhini and Trypanosoma rangeli to Trypanosoma cruzi strains of high and low virulence.</title>
        <authorList>
            <person name="Bradwell K.R."/>
            <person name="Koparde V.N."/>
            <person name="Matveyev A.V."/>
            <person name="Serrano M.G."/>
            <person name="Alves J.M."/>
            <person name="Parikh H."/>
            <person name="Huang B."/>
            <person name="Lee V."/>
            <person name="Espinosa-Alvarez O."/>
            <person name="Ortiz P.A."/>
            <person name="Costa-Martins A.G."/>
            <person name="Teixeira M.M."/>
            <person name="Buck G.A."/>
        </authorList>
    </citation>
    <scope>NUCLEOTIDE SEQUENCE [LARGE SCALE GENOMIC DNA]</scope>
    <source>
        <strain evidence="2 3">AM80</strain>
    </source>
</reference>
<keyword evidence="3" id="KW-1185">Reference proteome</keyword>
<proteinExistence type="predicted"/>
<dbReference type="AlphaFoldDB" id="A0A422NIZ5"/>
<gene>
    <name evidence="2" type="ORF">TraAM80_04629</name>
</gene>
<dbReference type="GeneID" id="40328562"/>
<dbReference type="Proteomes" id="UP000283634">
    <property type="component" value="Unassembled WGS sequence"/>
</dbReference>
<sequence length="125" mass="13301">MNRPEHHVARRGGINTASPKKWQFPSLQILVLWSIGFSSQNTSRQGEDGIALVIIAGKCKPAGADSNGGKGNKGEEGGGRGSPKSKDQRVNEKNGVLKQVKFSVSAIHLCLIASCRKQAVAKVPQ</sequence>
<name>A0A422NIZ5_TRYRA</name>
<comment type="caution">
    <text evidence="2">The sequence shown here is derived from an EMBL/GenBank/DDBJ whole genome shotgun (WGS) entry which is preliminary data.</text>
</comment>
<evidence type="ECO:0000313" key="2">
    <source>
        <dbReference type="EMBL" id="RNF05419.1"/>
    </source>
</evidence>
<dbReference type="EMBL" id="MKGL01000135">
    <property type="protein sequence ID" value="RNF05419.1"/>
    <property type="molecule type" value="Genomic_DNA"/>
</dbReference>
<evidence type="ECO:0000313" key="3">
    <source>
        <dbReference type="Proteomes" id="UP000283634"/>
    </source>
</evidence>
<feature type="compositionally biased region" description="Basic and acidic residues" evidence="1">
    <location>
        <begin position="72"/>
        <end position="92"/>
    </location>
</feature>
<dbReference type="RefSeq" id="XP_029238678.1">
    <property type="nucleotide sequence ID" value="XM_029381552.1"/>
</dbReference>
<protein>
    <submittedName>
        <fullName evidence="2">Uncharacterized protein</fullName>
    </submittedName>
</protein>
<organism evidence="2 3">
    <name type="scientific">Trypanosoma rangeli</name>
    <dbReference type="NCBI Taxonomy" id="5698"/>
    <lineage>
        <taxon>Eukaryota</taxon>
        <taxon>Discoba</taxon>
        <taxon>Euglenozoa</taxon>
        <taxon>Kinetoplastea</taxon>
        <taxon>Metakinetoplastina</taxon>
        <taxon>Trypanosomatida</taxon>
        <taxon>Trypanosomatidae</taxon>
        <taxon>Trypanosoma</taxon>
        <taxon>Herpetosoma</taxon>
    </lineage>
</organism>
<evidence type="ECO:0000256" key="1">
    <source>
        <dbReference type="SAM" id="MobiDB-lite"/>
    </source>
</evidence>
<feature type="region of interest" description="Disordered" evidence="1">
    <location>
        <begin position="60"/>
        <end position="92"/>
    </location>
</feature>
<accession>A0A422NIZ5</accession>